<dbReference type="eggNOG" id="COG2050">
    <property type="taxonomic scope" value="Bacteria"/>
</dbReference>
<keyword evidence="11" id="KW-1185">Reference proteome</keyword>
<name>A0A078LZR2_9STAP</name>
<dbReference type="STRING" id="1461582.BN1048_00501"/>
<reference evidence="10 11" key="1">
    <citation type="submission" date="2014-07" db="EMBL/GenBank/DDBJ databases">
        <authorList>
            <person name="Urmite Genomes Urmite Genomes"/>
        </authorList>
    </citation>
    <scope>NUCLEOTIDE SEQUENCE [LARGE SCALE GENOMIC DNA]</scope>
    <source>
        <strain evidence="10 11">13MG44_air</strain>
    </source>
</reference>
<keyword evidence="4" id="KW-0805">Transcription regulation</keyword>
<evidence type="ECO:0000256" key="6">
    <source>
        <dbReference type="ARBA" id="ARBA00023125"/>
    </source>
</evidence>
<evidence type="ECO:0000256" key="2">
    <source>
        <dbReference type="ARBA" id="ARBA00022516"/>
    </source>
</evidence>
<dbReference type="CDD" id="cd03440">
    <property type="entry name" value="hot_dog"/>
    <property type="match status" value="1"/>
</dbReference>
<evidence type="ECO:0000256" key="5">
    <source>
        <dbReference type="ARBA" id="ARBA00023098"/>
    </source>
</evidence>
<keyword evidence="2" id="KW-0444">Lipid biosynthesis</keyword>
<evidence type="ECO:0000256" key="4">
    <source>
        <dbReference type="ARBA" id="ARBA00023015"/>
    </source>
</evidence>
<keyword evidence="5" id="KW-0443">Lipid metabolism</keyword>
<dbReference type="Gene3D" id="3.10.129.10">
    <property type="entry name" value="Hotdog Thioesterase"/>
    <property type="match status" value="1"/>
</dbReference>
<dbReference type="InterPro" id="IPR036388">
    <property type="entry name" value="WH-like_DNA-bd_sf"/>
</dbReference>
<dbReference type="GO" id="GO:0003700">
    <property type="term" value="F:DNA-binding transcription factor activity"/>
    <property type="evidence" value="ECO:0007669"/>
    <property type="project" value="InterPro"/>
</dbReference>
<feature type="domain" description="Thioesterase" evidence="9">
    <location>
        <begin position="110"/>
        <end position="165"/>
    </location>
</feature>
<dbReference type="Pfam" id="PF03061">
    <property type="entry name" value="4HBT"/>
    <property type="match status" value="1"/>
</dbReference>
<organism evidence="10 11">
    <name type="scientific">Jeotgalicoccus saudimassiliensis</name>
    <dbReference type="NCBI Taxonomy" id="1461582"/>
    <lineage>
        <taxon>Bacteria</taxon>
        <taxon>Bacillati</taxon>
        <taxon>Bacillota</taxon>
        <taxon>Bacilli</taxon>
        <taxon>Bacillales</taxon>
        <taxon>Staphylococcaceae</taxon>
        <taxon>Jeotgalicoccus</taxon>
    </lineage>
</organism>
<evidence type="ECO:0000256" key="7">
    <source>
        <dbReference type="ARBA" id="ARBA00023160"/>
    </source>
</evidence>
<evidence type="ECO:0000313" key="11">
    <source>
        <dbReference type="Proteomes" id="UP000044136"/>
    </source>
</evidence>
<accession>A0A078LZR2</accession>
<dbReference type="GO" id="GO:0045717">
    <property type="term" value="P:negative regulation of fatty acid biosynthetic process"/>
    <property type="evidence" value="ECO:0007669"/>
    <property type="project" value="InterPro"/>
</dbReference>
<dbReference type="GO" id="GO:0006633">
    <property type="term" value="P:fatty acid biosynthetic process"/>
    <property type="evidence" value="ECO:0007669"/>
    <property type="project" value="UniProtKB-KW"/>
</dbReference>
<keyword evidence="1" id="KW-0678">Repressor</keyword>
<dbReference type="SUPFAM" id="SSF54637">
    <property type="entry name" value="Thioesterase/thiol ester dehydrase-isomerase"/>
    <property type="match status" value="1"/>
</dbReference>
<dbReference type="GO" id="GO:0003677">
    <property type="term" value="F:DNA binding"/>
    <property type="evidence" value="ECO:0007669"/>
    <property type="project" value="UniProtKB-KW"/>
</dbReference>
<sequence>MVKLKKQERQSSLESHISEDPFLTDEQLANIFGVSIQTIRLDRLELNIPELRARIKNVAREGVDKIRSLSIQEVVGEIIDIELNESALSLFIIEEGHVFEKNHIARGHFLFAQANSLCVALIDEPLALTQSAAVDFKRPAKLHDKVIAKAKVTAMDNNKAHIEVESKVDGKVIFTGKFEMYYKDEGE</sequence>
<keyword evidence="8" id="KW-0804">Transcription</keyword>
<keyword evidence="3" id="KW-0276">Fatty acid metabolism</keyword>
<keyword evidence="7" id="KW-0275">Fatty acid biosynthesis</keyword>
<dbReference type="GO" id="GO:0045892">
    <property type="term" value="P:negative regulation of DNA-templated transcription"/>
    <property type="evidence" value="ECO:0007669"/>
    <property type="project" value="InterPro"/>
</dbReference>
<dbReference type="AlphaFoldDB" id="A0A078LZR2"/>
<evidence type="ECO:0000256" key="3">
    <source>
        <dbReference type="ARBA" id="ARBA00022832"/>
    </source>
</evidence>
<keyword evidence="6" id="KW-0238">DNA-binding</keyword>
<evidence type="ECO:0000256" key="8">
    <source>
        <dbReference type="ARBA" id="ARBA00023163"/>
    </source>
</evidence>
<evidence type="ECO:0000256" key="1">
    <source>
        <dbReference type="ARBA" id="ARBA00022491"/>
    </source>
</evidence>
<dbReference type="RefSeq" id="WP_141638971.1">
    <property type="nucleotide sequence ID" value="NZ_CCSE01000001.1"/>
</dbReference>
<gene>
    <name evidence="10" type="primary">fapR</name>
    <name evidence="10" type="ORF">BN1048_00501</name>
</gene>
<dbReference type="OrthoDB" id="1706183at2"/>
<proteinExistence type="predicted"/>
<dbReference type="HOGENOM" id="CLU_095708_0_0_9"/>
<dbReference type="Proteomes" id="UP000044136">
    <property type="component" value="Unassembled WGS sequence"/>
</dbReference>
<evidence type="ECO:0000259" key="9">
    <source>
        <dbReference type="Pfam" id="PF03061"/>
    </source>
</evidence>
<dbReference type="NCBIfam" id="NF003359">
    <property type="entry name" value="PRK04424.1"/>
    <property type="match status" value="1"/>
</dbReference>
<dbReference type="InterPro" id="IPR006683">
    <property type="entry name" value="Thioestr_dom"/>
</dbReference>
<dbReference type="InterPro" id="IPR017275">
    <property type="entry name" value="Transcription_factor_FapR"/>
</dbReference>
<protein>
    <submittedName>
        <fullName evidence="10">Transcription factor FapR</fullName>
    </submittedName>
</protein>
<dbReference type="EMBL" id="CCSE01000001">
    <property type="protein sequence ID" value="CDZ99499.1"/>
    <property type="molecule type" value="Genomic_DNA"/>
</dbReference>
<dbReference type="PIRSF" id="PIRSF037733">
    <property type="entry name" value="Transcription_factor_FapR"/>
    <property type="match status" value="1"/>
</dbReference>
<evidence type="ECO:0000313" key="10">
    <source>
        <dbReference type="EMBL" id="CDZ99499.1"/>
    </source>
</evidence>
<dbReference type="Gene3D" id="1.10.10.10">
    <property type="entry name" value="Winged helix-like DNA-binding domain superfamily/Winged helix DNA-binding domain"/>
    <property type="match status" value="1"/>
</dbReference>
<dbReference type="InterPro" id="IPR029069">
    <property type="entry name" value="HotDog_dom_sf"/>
</dbReference>